<evidence type="ECO:0000313" key="14">
    <source>
        <dbReference type="Proteomes" id="UP000654123"/>
    </source>
</evidence>
<evidence type="ECO:0000256" key="6">
    <source>
        <dbReference type="ARBA" id="ARBA00023002"/>
    </source>
</evidence>
<dbReference type="PROSITE" id="PS00072">
    <property type="entry name" value="ACYL_COA_DH_1"/>
    <property type="match status" value="1"/>
</dbReference>
<dbReference type="PANTHER" id="PTHR48083">
    <property type="entry name" value="MEDIUM-CHAIN SPECIFIC ACYL-COA DEHYDROGENASE, MITOCHONDRIAL-RELATED"/>
    <property type="match status" value="1"/>
</dbReference>
<dbReference type="InterPro" id="IPR006091">
    <property type="entry name" value="Acyl-CoA_Oxase/DH_mid-dom"/>
</dbReference>
<keyword evidence="4 7" id="KW-0285">Flavoprotein</keyword>
<dbReference type="Pfam" id="PF02771">
    <property type="entry name" value="Acyl-CoA_dh_N"/>
    <property type="match status" value="1"/>
</dbReference>
<proteinExistence type="inferred from homology"/>
<evidence type="ECO:0000256" key="1">
    <source>
        <dbReference type="ARBA" id="ARBA00001974"/>
    </source>
</evidence>
<evidence type="ECO:0000256" key="4">
    <source>
        <dbReference type="ARBA" id="ARBA00022630"/>
    </source>
</evidence>
<reference evidence="13" key="2">
    <citation type="submission" date="2020-09" db="EMBL/GenBank/DDBJ databases">
        <authorList>
            <person name="Sun Q."/>
            <person name="Ohkuma M."/>
        </authorList>
    </citation>
    <scope>NUCLEOTIDE SEQUENCE</scope>
    <source>
        <strain evidence="13">JCM 4335</strain>
    </source>
</reference>
<dbReference type="InterPro" id="IPR009100">
    <property type="entry name" value="AcylCoA_DH/oxidase_NM_dom_sf"/>
</dbReference>
<evidence type="ECO:0000256" key="5">
    <source>
        <dbReference type="ARBA" id="ARBA00022827"/>
    </source>
</evidence>
<comment type="similarity">
    <text evidence="2 7">Belongs to the acyl-CoA dehydrogenase family.</text>
</comment>
<keyword evidence="9" id="KW-0472">Membrane</keyword>
<keyword evidence="9" id="KW-1133">Transmembrane helix</keyword>
<evidence type="ECO:0000256" key="9">
    <source>
        <dbReference type="SAM" id="Phobius"/>
    </source>
</evidence>
<keyword evidence="9" id="KW-0812">Transmembrane</keyword>
<dbReference type="InterPro" id="IPR036250">
    <property type="entry name" value="AcylCo_DH-like_C"/>
</dbReference>
<reference evidence="13" key="1">
    <citation type="journal article" date="2014" name="Int. J. Syst. Evol. Microbiol.">
        <title>Complete genome sequence of Corynebacterium casei LMG S-19264T (=DSM 44701T), isolated from a smear-ripened cheese.</title>
        <authorList>
            <consortium name="US DOE Joint Genome Institute (JGI-PGF)"/>
            <person name="Walter F."/>
            <person name="Albersmeier A."/>
            <person name="Kalinowski J."/>
            <person name="Ruckert C."/>
        </authorList>
    </citation>
    <scope>NUCLEOTIDE SEQUENCE</scope>
    <source>
        <strain evidence="13">JCM 4335</strain>
    </source>
</reference>
<dbReference type="Pfam" id="PF02770">
    <property type="entry name" value="Acyl-CoA_dh_M"/>
    <property type="match status" value="1"/>
</dbReference>
<dbReference type="InterPro" id="IPR009075">
    <property type="entry name" value="AcylCo_DH/oxidase_C"/>
</dbReference>
<evidence type="ECO:0000313" key="13">
    <source>
        <dbReference type="EMBL" id="GGP93663.1"/>
    </source>
</evidence>
<evidence type="ECO:0000256" key="7">
    <source>
        <dbReference type="RuleBase" id="RU362125"/>
    </source>
</evidence>
<dbReference type="GO" id="GO:0051793">
    <property type="term" value="P:medium-chain fatty acid catabolic process"/>
    <property type="evidence" value="ECO:0007669"/>
    <property type="project" value="TreeGrafter"/>
</dbReference>
<evidence type="ECO:0000259" key="11">
    <source>
        <dbReference type="Pfam" id="PF02770"/>
    </source>
</evidence>
<feature type="domain" description="Acyl-CoA dehydrogenase/oxidase C-terminal" evidence="10">
    <location>
        <begin position="251"/>
        <end position="393"/>
    </location>
</feature>
<feature type="region of interest" description="Disordered" evidence="8">
    <location>
        <begin position="1"/>
        <end position="21"/>
    </location>
</feature>
<comment type="cofactor">
    <cofactor evidence="1 7">
        <name>FAD</name>
        <dbReference type="ChEBI" id="CHEBI:57692"/>
    </cofactor>
</comment>
<keyword evidence="14" id="KW-1185">Reference proteome</keyword>
<dbReference type="Gene3D" id="1.20.140.10">
    <property type="entry name" value="Butyryl-CoA Dehydrogenase, subunit A, domain 3"/>
    <property type="match status" value="1"/>
</dbReference>
<dbReference type="InterPro" id="IPR006089">
    <property type="entry name" value="Acyl-CoA_DH_CS"/>
</dbReference>
<dbReference type="SUPFAM" id="SSF47203">
    <property type="entry name" value="Acyl-CoA dehydrogenase C-terminal domain-like"/>
    <property type="match status" value="1"/>
</dbReference>
<feature type="compositionally biased region" description="Low complexity" evidence="8">
    <location>
        <begin position="1"/>
        <end position="13"/>
    </location>
</feature>
<gene>
    <name evidence="13" type="ORF">GCM10010249_09250</name>
</gene>
<dbReference type="Pfam" id="PF00441">
    <property type="entry name" value="Acyl-CoA_dh_1"/>
    <property type="match status" value="1"/>
</dbReference>
<dbReference type="RefSeq" id="WP_229840032.1">
    <property type="nucleotide sequence ID" value="NZ_BMSV01000002.1"/>
</dbReference>
<dbReference type="InterPro" id="IPR013786">
    <property type="entry name" value="AcylCoA_DH/ox_N"/>
</dbReference>
<keyword evidence="5 7" id="KW-0274">FAD</keyword>
<dbReference type="InterPro" id="IPR037069">
    <property type="entry name" value="AcylCoA_DH/ox_N_sf"/>
</dbReference>
<feature type="domain" description="Acyl-CoA dehydrogenase/oxidase N-terminal" evidence="12">
    <location>
        <begin position="25"/>
        <end position="132"/>
    </location>
</feature>
<name>A0A918EJ02_9ACTN</name>
<dbReference type="PANTHER" id="PTHR48083:SF2">
    <property type="entry name" value="MEDIUM-CHAIN SPECIFIC ACYL-COA DEHYDROGENASE, MITOCHONDRIAL"/>
    <property type="match status" value="1"/>
</dbReference>
<keyword evidence="6 7" id="KW-0560">Oxidoreductase</keyword>
<accession>A0A918EJ02</accession>
<feature type="domain" description="Acyl-CoA oxidase/dehydrogenase middle" evidence="11">
    <location>
        <begin position="136"/>
        <end position="234"/>
    </location>
</feature>
<organism evidence="13 14">
    <name type="scientific">Streptomyces roseolilacinus</name>
    <dbReference type="NCBI Taxonomy" id="66904"/>
    <lineage>
        <taxon>Bacteria</taxon>
        <taxon>Bacillati</taxon>
        <taxon>Actinomycetota</taxon>
        <taxon>Actinomycetes</taxon>
        <taxon>Kitasatosporales</taxon>
        <taxon>Streptomycetaceae</taxon>
        <taxon>Streptomyces</taxon>
    </lineage>
</organism>
<evidence type="ECO:0000259" key="10">
    <source>
        <dbReference type="Pfam" id="PF00441"/>
    </source>
</evidence>
<feature type="transmembrane region" description="Helical" evidence="9">
    <location>
        <begin position="261"/>
        <end position="278"/>
    </location>
</feature>
<dbReference type="Gene3D" id="1.10.540.10">
    <property type="entry name" value="Acyl-CoA dehydrogenase/oxidase, N-terminal domain"/>
    <property type="match status" value="1"/>
</dbReference>
<dbReference type="GO" id="GO:0050660">
    <property type="term" value="F:flavin adenine dinucleotide binding"/>
    <property type="evidence" value="ECO:0007669"/>
    <property type="project" value="InterPro"/>
</dbReference>
<dbReference type="InterPro" id="IPR050741">
    <property type="entry name" value="Acyl-CoA_dehydrogenase"/>
</dbReference>
<evidence type="ECO:0000256" key="2">
    <source>
        <dbReference type="ARBA" id="ARBA00009347"/>
    </source>
</evidence>
<dbReference type="SUPFAM" id="SSF56645">
    <property type="entry name" value="Acyl-CoA dehydrogenase NM domain-like"/>
    <property type="match status" value="1"/>
</dbReference>
<dbReference type="InterPro" id="IPR046373">
    <property type="entry name" value="Acyl-CoA_Oxase/DH_mid-dom_sf"/>
</dbReference>
<sequence length="399" mass="42158">MTAGEAAAPGTGADPVPGADAPYLTAAQDRLRERVRGVLARAVLPHADRWEELRHVPAEAWRTLGDAGLLGLPLTGPGFLDSAVLLEELGRTGYAGVRAAVGVHAYMAASYLELFGTPRQRAAYLPAVRRGERVAALAISEEGAGSDLRGLSTRAVADGPCGYRVTGRKCHVANGSRAGFYVTLARTRQDAPRRGLAGASLLVVDADLPGVTRRPRPLAGWHAADVCEVEFDDVPVPADRLIGKPDRALVYLMRALDLERLAAGLLAVGGAAYCVGLLDRFVRTHRVRDAPLGAQQAVRHRVADLTAELDLVRHYGLRAAWLHGGGRLDTATASVLKLRSTELAVAAAQACVRFHGARGLLEGSAVARLYRDAAAGTIAGGASELMRELIYESTGERGV</sequence>
<evidence type="ECO:0000259" key="12">
    <source>
        <dbReference type="Pfam" id="PF02771"/>
    </source>
</evidence>
<dbReference type="GO" id="GO:0005737">
    <property type="term" value="C:cytoplasm"/>
    <property type="evidence" value="ECO:0007669"/>
    <property type="project" value="TreeGrafter"/>
</dbReference>
<evidence type="ECO:0000256" key="8">
    <source>
        <dbReference type="SAM" id="MobiDB-lite"/>
    </source>
</evidence>
<dbReference type="Proteomes" id="UP000654123">
    <property type="component" value="Unassembled WGS sequence"/>
</dbReference>
<evidence type="ECO:0000256" key="3">
    <source>
        <dbReference type="ARBA" id="ARBA00019125"/>
    </source>
</evidence>
<dbReference type="EMBL" id="BMSV01000002">
    <property type="protein sequence ID" value="GGP93663.1"/>
    <property type="molecule type" value="Genomic_DNA"/>
</dbReference>
<comment type="caution">
    <text evidence="13">The sequence shown here is derived from an EMBL/GenBank/DDBJ whole genome shotgun (WGS) entry which is preliminary data.</text>
</comment>
<dbReference type="Gene3D" id="2.40.110.10">
    <property type="entry name" value="Butyryl-CoA Dehydrogenase, subunit A, domain 2"/>
    <property type="match status" value="1"/>
</dbReference>
<dbReference type="GO" id="GO:0070991">
    <property type="term" value="F:medium-chain fatty acyl-CoA dehydrogenase activity"/>
    <property type="evidence" value="ECO:0007669"/>
    <property type="project" value="TreeGrafter"/>
</dbReference>
<protein>
    <recommendedName>
        <fullName evidence="3">Medium-chain specific acyl-CoA dehydrogenase, mitochondrial</fullName>
    </recommendedName>
</protein>
<dbReference type="AlphaFoldDB" id="A0A918EJ02"/>